<dbReference type="EMBL" id="JAMZEL010000010">
    <property type="protein sequence ID" value="MCP1385048.1"/>
    <property type="molecule type" value="Genomic_DNA"/>
</dbReference>
<name>A0ABT1FWA1_9BACT</name>
<evidence type="ECO:0000313" key="1">
    <source>
        <dbReference type="EMBL" id="MCP1385048.1"/>
    </source>
</evidence>
<comment type="caution">
    <text evidence="1">The sequence shown here is derived from an EMBL/GenBank/DDBJ whole genome shotgun (WGS) entry which is preliminary data.</text>
</comment>
<accession>A0ABT1FWA1</accession>
<dbReference type="Proteomes" id="UP001204772">
    <property type="component" value="Unassembled WGS sequence"/>
</dbReference>
<sequence length="45" mass="4980">MEKVYGVMSNPVSAVLRNRPHGIIQQGGVPLRLSKTEQEKALLPH</sequence>
<reference evidence="1 2" key="1">
    <citation type="submission" date="2022-06" db="EMBL/GenBank/DDBJ databases">
        <title>Runella sp. S5 genome sequencing.</title>
        <authorList>
            <person name="Park S."/>
        </authorList>
    </citation>
    <scope>NUCLEOTIDE SEQUENCE [LARGE SCALE GENOMIC DNA]</scope>
    <source>
        <strain evidence="1 2">S5</strain>
    </source>
</reference>
<keyword evidence="2" id="KW-1185">Reference proteome</keyword>
<gene>
    <name evidence="1" type="ORF">NCI00_21600</name>
</gene>
<dbReference type="RefSeq" id="WP_253531083.1">
    <property type="nucleotide sequence ID" value="NZ_JAMZEL010000010.1"/>
</dbReference>
<organism evidence="1 2">
    <name type="scientific">Runella salmonicolor</name>
    <dbReference type="NCBI Taxonomy" id="2950278"/>
    <lineage>
        <taxon>Bacteria</taxon>
        <taxon>Pseudomonadati</taxon>
        <taxon>Bacteroidota</taxon>
        <taxon>Cytophagia</taxon>
        <taxon>Cytophagales</taxon>
        <taxon>Spirosomataceae</taxon>
        <taxon>Runella</taxon>
    </lineage>
</organism>
<proteinExistence type="predicted"/>
<protein>
    <submittedName>
        <fullName evidence="1">Uncharacterized protein</fullName>
    </submittedName>
</protein>
<evidence type="ECO:0000313" key="2">
    <source>
        <dbReference type="Proteomes" id="UP001204772"/>
    </source>
</evidence>